<dbReference type="InterPro" id="IPR005702">
    <property type="entry name" value="Wzc-like_C"/>
</dbReference>
<feature type="domain" description="Polysaccharide chain length determinant N-terminal" evidence="18">
    <location>
        <begin position="17"/>
        <end position="107"/>
    </location>
</feature>
<evidence type="ECO:0000256" key="10">
    <source>
        <dbReference type="ARBA" id="ARBA00022777"/>
    </source>
</evidence>
<dbReference type="Proteomes" id="UP001170717">
    <property type="component" value="Unassembled WGS sequence"/>
</dbReference>
<keyword evidence="12 17" id="KW-1133">Transmembrane helix</keyword>
<proteinExistence type="inferred from homology"/>
<dbReference type="InterPro" id="IPR003856">
    <property type="entry name" value="LPS_length_determ_N"/>
</dbReference>
<evidence type="ECO:0000256" key="15">
    <source>
        <dbReference type="ARBA" id="ARBA00051245"/>
    </source>
</evidence>
<dbReference type="GO" id="GO:0005886">
    <property type="term" value="C:plasma membrane"/>
    <property type="evidence" value="ECO:0007669"/>
    <property type="project" value="UniProtKB-SubCell"/>
</dbReference>
<evidence type="ECO:0000256" key="6">
    <source>
        <dbReference type="ARBA" id="ARBA00022519"/>
    </source>
</evidence>
<evidence type="ECO:0000256" key="2">
    <source>
        <dbReference type="ARBA" id="ARBA00007316"/>
    </source>
</evidence>
<gene>
    <name evidence="21" type="ORF">Q4527_16625</name>
</gene>
<keyword evidence="10" id="KW-0418">Kinase</keyword>
<dbReference type="EMBL" id="JAUOQI010000014">
    <property type="protein sequence ID" value="MDO6579031.1"/>
    <property type="molecule type" value="Genomic_DNA"/>
</dbReference>
<keyword evidence="7 21" id="KW-0808">Transferase</keyword>
<evidence type="ECO:0000259" key="19">
    <source>
        <dbReference type="Pfam" id="PF13614"/>
    </source>
</evidence>
<evidence type="ECO:0000256" key="16">
    <source>
        <dbReference type="SAM" id="Coils"/>
    </source>
</evidence>
<dbReference type="RefSeq" id="WP_303497907.1">
    <property type="nucleotide sequence ID" value="NZ_JAUOQA010000010.1"/>
</dbReference>
<comment type="subcellular location">
    <subcellularLocation>
        <location evidence="1">Cell inner membrane</location>
        <topology evidence="1">Multi-pass membrane protein</topology>
    </subcellularLocation>
</comment>
<keyword evidence="16" id="KW-0175">Coiled coil</keyword>
<evidence type="ECO:0000313" key="21">
    <source>
        <dbReference type="EMBL" id="MDO6579031.1"/>
    </source>
</evidence>
<evidence type="ECO:0000259" key="20">
    <source>
        <dbReference type="Pfam" id="PF13807"/>
    </source>
</evidence>
<dbReference type="SUPFAM" id="SSF52540">
    <property type="entry name" value="P-loop containing nucleoside triphosphate hydrolases"/>
    <property type="match status" value="1"/>
</dbReference>
<dbReference type="InterPro" id="IPR025669">
    <property type="entry name" value="AAA_dom"/>
</dbReference>
<evidence type="ECO:0000256" key="11">
    <source>
        <dbReference type="ARBA" id="ARBA00022840"/>
    </source>
</evidence>
<keyword evidence="5" id="KW-1003">Cell membrane</keyword>
<evidence type="ECO:0000256" key="12">
    <source>
        <dbReference type="ARBA" id="ARBA00022989"/>
    </source>
</evidence>
<accession>A0AAW7Z828</accession>
<keyword evidence="8 17" id="KW-0812">Transmembrane</keyword>
<comment type="similarity">
    <text evidence="3">Belongs to the etk/wzc family.</text>
</comment>
<dbReference type="InterPro" id="IPR050445">
    <property type="entry name" value="Bact_polysacc_biosynth/exp"/>
</dbReference>
<feature type="coiled-coil region" evidence="16">
    <location>
        <begin position="359"/>
        <end position="393"/>
    </location>
</feature>
<evidence type="ECO:0000256" key="13">
    <source>
        <dbReference type="ARBA" id="ARBA00023136"/>
    </source>
</evidence>
<evidence type="ECO:0000259" key="18">
    <source>
        <dbReference type="Pfam" id="PF02706"/>
    </source>
</evidence>
<dbReference type="InterPro" id="IPR027417">
    <property type="entry name" value="P-loop_NTPase"/>
</dbReference>
<organism evidence="21 22">
    <name type="scientific">Alteromonas stellipolaris</name>
    <dbReference type="NCBI Taxonomy" id="233316"/>
    <lineage>
        <taxon>Bacteria</taxon>
        <taxon>Pseudomonadati</taxon>
        <taxon>Pseudomonadota</taxon>
        <taxon>Gammaproteobacteria</taxon>
        <taxon>Alteromonadales</taxon>
        <taxon>Alteromonadaceae</taxon>
        <taxon>Alteromonas/Salinimonas group</taxon>
        <taxon>Alteromonas</taxon>
    </lineage>
</organism>
<dbReference type="InterPro" id="IPR032807">
    <property type="entry name" value="GNVR"/>
</dbReference>
<dbReference type="PANTHER" id="PTHR32309">
    <property type="entry name" value="TYROSINE-PROTEIN KINASE"/>
    <property type="match status" value="1"/>
</dbReference>
<evidence type="ECO:0000256" key="9">
    <source>
        <dbReference type="ARBA" id="ARBA00022741"/>
    </source>
</evidence>
<dbReference type="Pfam" id="PF13614">
    <property type="entry name" value="AAA_31"/>
    <property type="match status" value="1"/>
</dbReference>
<dbReference type="GO" id="GO:0005524">
    <property type="term" value="F:ATP binding"/>
    <property type="evidence" value="ECO:0007669"/>
    <property type="project" value="UniProtKB-KW"/>
</dbReference>
<evidence type="ECO:0000313" key="22">
    <source>
        <dbReference type="Proteomes" id="UP001170717"/>
    </source>
</evidence>
<comment type="caution">
    <text evidence="21">The sequence shown here is derived from an EMBL/GenBank/DDBJ whole genome shotgun (WGS) entry which is preliminary data.</text>
</comment>
<evidence type="ECO:0000256" key="7">
    <source>
        <dbReference type="ARBA" id="ARBA00022679"/>
    </source>
</evidence>
<dbReference type="AlphaFoldDB" id="A0AAW7Z828"/>
<dbReference type="GO" id="GO:0004715">
    <property type="term" value="F:non-membrane spanning protein tyrosine kinase activity"/>
    <property type="evidence" value="ECO:0007669"/>
    <property type="project" value="UniProtKB-EC"/>
</dbReference>
<feature type="domain" description="AAA" evidence="19">
    <location>
        <begin position="553"/>
        <end position="698"/>
    </location>
</feature>
<dbReference type="Pfam" id="PF13807">
    <property type="entry name" value="GNVR"/>
    <property type="match status" value="1"/>
</dbReference>
<evidence type="ECO:0000256" key="8">
    <source>
        <dbReference type="ARBA" id="ARBA00022692"/>
    </source>
</evidence>
<comment type="catalytic activity">
    <reaction evidence="15">
        <text>L-tyrosyl-[protein] + ATP = O-phospho-L-tyrosyl-[protein] + ADP + H(+)</text>
        <dbReference type="Rhea" id="RHEA:10596"/>
        <dbReference type="Rhea" id="RHEA-COMP:10136"/>
        <dbReference type="Rhea" id="RHEA-COMP:20101"/>
        <dbReference type="ChEBI" id="CHEBI:15378"/>
        <dbReference type="ChEBI" id="CHEBI:30616"/>
        <dbReference type="ChEBI" id="CHEBI:46858"/>
        <dbReference type="ChEBI" id="CHEBI:61978"/>
        <dbReference type="ChEBI" id="CHEBI:456216"/>
        <dbReference type="EC" id="2.7.10.2"/>
    </reaction>
</comment>
<keyword evidence="11" id="KW-0067">ATP-binding</keyword>
<name>A0AAW7Z828_9ALTE</name>
<feature type="domain" description="Tyrosine-protein kinase G-rich" evidence="20">
    <location>
        <begin position="399"/>
        <end position="469"/>
    </location>
</feature>
<evidence type="ECO:0000256" key="4">
    <source>
        <dbReference type="ARBA" id="ARBA00011903"/>
    </source>
</evidence>
<dbReference type="PANTHER" id="PTHR32309:SF13">
    <property type="entry name" value="FERRIC ENTEROBACTIN TRANSPORT PROTEIN FEPE"/>
    <property type="match status" value="1"/>
</dbReference>
<evidence type="ECO:0000256" key="5">
    <source>
        <dbReference type="ARBA" id="ARBA00022475"/>
    </source>
</evidence>
<reference evidence="21" key="1">
    <citation type="submission" date="2023-07" db="EMBL/GenBank/DDBJ databases">
        <title>Genome content predicts the carbon catabolic preferences of heterotrophic bacteria.</title>
        <authorList>
            <person name="Gralka M."/>
        </authorList>
    </citation>
    <scope>NUCLEOTIDE SEQUENCE</scope>
    <source>
        <strain evidence="21">F2M12</strain>
    </source>
</reference>
<dbReference type="CDD" id="cd05387">
    <property type="entry name" value="BY-kinase"/>
    <property type="match status" value="1"/>
</dbReference>
<dbReference type="EC" id="2.7.10.2" evidence="4"/>
<evidence type="ECO:0000256" key="14">
    <source>
        <dbReference type="ARBA" id="ARBA00023137"/>
    </source>
</evidence>
<keyword evidence="6" id="KW-0997">Cell inner membrane</keyword>
<keyword evidence="9" id="KW-0547">Nucleotide-binding</keyword>
<comment type="similarity">
    <text evidence="2">Belongs to the CpsD/CapB family.</text>
</comment>
<keyword evidence="13 17" id="KW-0472">Membrane</keyword>
<protein>
    <recommendedName>
        <fullName evidence="4">non-specific protein-tyrosine kinase</fullName>
        <ecNumber evidence="4">2.7.10.2</ecNumber>
    </recommendedName>
</protein>
<feature type="transmembrane region" description="Helical" evidence="17">
    <location>
        <begin position="31"/>
        <end position="51"/>
    </location>
</feature>
<evidence type="ECO:0000256" key="17">
    <source>
        <dbReference type="SAM" id="Phobius"/>
    </source>
</evidence>
<dbReference type="Pfam" id="PF02706">
    <property type="entry name" value="Wzz"/>
    <property type="match status" value="1"/>
</dbReference>
<dbReference type="NCBIfam" id="TIGR01007">
    <property type="entry name" value="eps_fam"/>
    <property type="match status" value="1"/>
</dbReference>
<evidence type="ECO:0000256" key="1">
    <source>
        <dbReference type="ARBA" id="ARBA00004429"/>
    </source>
</evidence>
<evidence type="ECO:0000256" key="3">
    <source>
        <dbReference type="ARBA" id="ARBA00008883"/>
    </source>
</evidence>
<sequence>MAVINRDDVNHGVLDSETIDIAHYLGILKRYAFRIVSLAIAFTILVALLVMRMTPLYTSSTTILVDSENANVVSIEEVYGLDTKRKDYMQTQYEILRSRQIAERTVEGMNLHLNDKFMPPKEGPGIVDSLLDSAKEMLPFLPQEEVVERTEAQIIAAKKRSAVFRLMRAVEVSMVDNTQVMKISVTTESASLSAEIADTIADVYIENYLQAKLDMTAKATSFLTESLEGLKDKLDIAEKNLSQFYERNQVVNIDGVVGLAADELERLSGQLLDAQTALKLNAVIYRQTRNNVTLDDIARLPEVLNHPTIQGVRRDEAKAMTRVSELSKVYGPKHPKMIAANAELSSIRETLNTQTRDLISSITTQYQVSEQRVAQLQQEVEIAKAEFRGLSALDNERKALQRDVDINQQLYNSFFTRLKETDELGGFESANARVLDSAVVPSQPSEPNKKLLIGAAFVFSIGFGVFLAITMETLNSGIRSVEDVERKLGQRMLGLIPWLAHKKKTNLPIRTYFDGKKHQFAESVRTLRTSLSLLNLDKDNQAIMVTSSVPKEGKTTVSINLAFALGQLDKTILIDADLRRPSIGKQFNIPNYQPGVANLILKTHSFDECLVRDEQANIDILSAGTIPSNPQELLADKGFDELIKVLKTQYKYVVVDTAPTQAVSDSMVIANSCDSIIYVVRADSTSEKVINTGLSRFLQVGHRLDGVVLNQVDLRKSDVAQRYGGFYDQYDYTSHKDS</sequence>
<keyword evidence="14" id="KW-0829">Tyrosine-protein kinase</keyword>
<dbReference type="Gene3D" id="3.40.50.300">
    <property type="entry name" value="P-loop containing nucleotide triphosphate hydrolases"/>
    <property type="match status" value="1"/>
</dbReference>